<protein>
    <submittedName>
        <fullName evidence="2">Uncharacterized protein</fullName>
    </submittedName>
</protein>
<reference evidence="2 3" key="1">
    <citation type="submission" date="2020-02" db="EMBL/GenBank/DDBJ databases">
        <title>Whole-genome analyses of novel actinobacteria.</title>
        <authorList>
            <person name="Sahin N."/>
        </authorList>
    </citation>
    <scope>NUCLEOTIDE SEQUENCE [LARGE SCALE GENOMIC DNA]</scope>
    <source>
        <strain evidence="2 3">A7024</strain>
    </source>
</reference>
<evidence type="ECO:0000313" key="2">
    <source>
        <dbReference type="EMBL" id="NGN68320.1"/>
    </source>
</evidence>
<dbReference type="InterPro" id="IPR045596">
    <property type="entry name" value="DUF6459"/>
</dbReference>
<comment type="caution">
    <text evidence="2">The sequence shown here is derived from an EMBL/GenBank/DDBJ whole genome shotgun (WGS) entry which is preliminary data.</text>
</comment>
<evidence type="ECO:0000256" key="1">
    <source>
        <dbReference type="SAM" id="MobiDB-lite"/>
    </source>
</evidence>
<gene>
    <name evidence="2" type="ORF">G5C51_31030</name>
</gene>
<dbReference type="EMBL" id="JAAKZV010000196">
    <property type="protein sequence ID" value="NGN68320.1"/>
    <property type="molecule type" value="Genomic_DNA"/>
</dbReference>
<dbReference type="AlphaFoldDB" id="A0A6G4U9C1"/>
<feature type="region of interest" description="Disordered" evidence="1">
    <location>
        <begin position="1"/>
        <end position="71"/>
    </location>
</feature>
<dbReference type="Proteomes" id="UP000481583">
    <property type="component" value="Unassembled WGS sequence"/>
</dbReference>
<keyword evidence="3" id="KW-1185">Reference proteome</keyword>
<accession>A0A6G4U9C1</accession>
<proteinExistence type="predicted"/>
<evidence type="ECO:0000313" key="3">
    <source>
        <dbReference type="Proteomes" id="UP000481583"/>
    </source>
</evidence>
<name>A0A6G4U9C1_9ACTN</name>
<feature type="compositionally biased region" description="Low complexity" evidence="1">
    <location>
        <begin position="43"/>
        <end position="55"/>
    </location>
</feature>
<feature type="compositionally biased region" description="Basic and acidic residues" evidence="1">
    <location>
        <begin position="1"/>
        <end position="11"/>
    </location>
</feature>
<organism evidence="2 3">
    <name type="scientific">Streptomyces coryli</name>
    <dbReference type="NCBI Taxonomy" id="1128680"/>
    <lineage>
        <taxon>Bacteria</taxon>
        <taxon>Bacillati</taxon>
        <taxon>Actinomycetota</taxon>
        <taxon>Actinomycetes</taxon>
        <taxon>Kitasatosporales</taxon>
        <taxon>Streptomycetaceae</taxon>
        <taxon>Streptomyces</taxon>
    </lineage>
</organism>
<dbReference type="Pfam" id="PF20060">
    <property type="entry name" value="DUF6459"/>
    <property type="match status" value="1"/>
</dbReference>
<sequence>MPRRAQPDTYRHCRPPHLPARTAADRTARSTGVNGVERTRTNRGPAGRSRAATRPPARRDPRRPRRFAFPGLPQELQPHEWFAKRLLLTLSGQKPVHWMLGHTIGEAYEQLLALAENPPLRGPGRPVVAECSGYQPSPRAIEAFARIEYGTRARALAFRLELAEDNRWRCAAVEVGPGVGQ</sequence>